<feature type="chain" id="PRO_5020865802" description="Lipoprotein" evidence="1">
    <location>
        <begin position="21"/>
        <end position="193"/>
    </location>
</feature>
<feature type="signal peptide" evidence="1">
    <location>
        <begin position="1"/>
        <end position="20"/>
    </location>
</feature>
<dbReference type="RefSeq" id="WP_136861519.1">
    <property type="nucleotide sequence ID" value="NZ_SWCJ01000001.1"/>
</dbReference>
<keyword evidence="3" id="KW-1185">Reference proteome</keyword>
<evidence type="ECO:0000313" key="3">
    <source>
        <dbReference type="Proteomes" id="UP000305675"/>
    </source>
</evidence>
<dbReference type="Proteomes" id="UP000305675">
    <property type="component" value="Unassembled WGS sequence"/>
</dbReference>
<sequence length="193" mass="20235">MKGALLAQSGAIMGSLLLLAGCASTSDVPSQVDRISFDKGTVLVHFLDEHNKVAQSAMRAGDNARVSYRPQGSCQPEIAVTQSGNQWQFQHVKGCFGEGDNQGTVFDVWLDASEDYLLSLEAGQMTVYGIKGQPQLAKVHVSVDVGGIHGGGSEVERTALLGANGVITNSDGAPGSSLWLHVDLGGIDLVNKL</sequence>
<evidence type="ECO:0000313" key="2">
    <source>
        <dbReference type="EMBL" id="TKB58371.1"/>
    </source>
</evidence>
<dbReference type="OrthoDB" id="8774802at2"/>
<reference evidence="2 3" key="1">
    <citation type="submission" date="2019-04" db="EMBL/GenBank/DDBJ databases">
        <authorList>
            <person name="Hwang J.C."/>
        </authorList>
    </citation>
    <scope>NUCLEOTIDE SEQUENCE [LARGE SCALE GENOMIC DNA]</scope>
    <source>
        <strain evidence="2 3">IMCC35002</strain>
    </source>
</reference>
<gene>
    <name evidence="2" type="ORF">FCL42_01075</name>
</gene>
<name>A0A4U1BUV5_9GAMM</name>
<proteinExistence type="predicted"/>
<comment type="caution">
    <text evidence="2">The sequence shown here is derived from an EMBL/GenBank/DDBJ whole genome shotgun (WGS) entry which is preliminary data.</text>
</comment>
<dbReference type="PROSITE" id="PS51257">
    <property type="entry name" value="PROKAR_LIPOPROTEIN"/>
    <property type="match status" value="1"/>
</dbReference>
<evidence type="ECO:0000256" key="1">
    <source>
        <dbReference type="SAM" id="SignalP"/>
    </source>
</evidence>
<keyword evidence="1" id="KW-0732">Signal</keyword>
<accession>A0A4U1BUV5</accession>
<protein>
    <recommendedName>
        <fullName evidence="4">Lipoprotein</fullName>
    </recommendedName>
</protein>
<evidence type="ECO:0008006" key="4">
    <source>
        <dbReference type="Google" id="ProtNLM"/>
    </source>
</evidence>
<organism evidence="2 3">
    <name type="scientific">Ferrimonas aestuarii</name>
    <dbReference type="NCBI Taxonomy" id="2569539"/>
    <lineage>
        <taxon>Bacteria</taxon>
        <taxon>Pseudomonadati</taxon>
        <taxon>Pseudomonadota</taxon>
        <taxon>Gammaproteobacteria</taxon>
        <taxon>Alteromonadales</taxon>
        <taxon>Ferrimonadaceae</taxon>
        <taxon>Ferrimonas</taxon>
    </lineage>
</organism>
<dbReference type="EMBL" id="SWCJ01000001">
    <property type="protein sequence ID" value="TKB58371.1"/>
    <property type="molecule type" value="Genomic_DNA"/>
</dbReference>
<dbReference type="AlphaFoldDB" id="A0A4U1BUV5"/>